<name>A0A091C2D9_9ENTE</name>
<dbReference type="EMBL" id="JPVU01000167">
    <property type="protein sequence ID" value="KFN91119.1"/>
    <property type="molecule type" value="Genomic_DNA"/>
</dbReference>
<comment type="caution">
    <text evidence="1">The sequence shown here is derived from an EMBL/GenBank/DDBJ whole genome shotgun (WGS) entry which is preliminary data.</text>
</comment>
<proteinExistence type="predicted"/>
<dbReference type="Proteomes" id="UP000029380">
    <property type="component" value="Unassembled WGS sequence"/>
</dbReference>
<gene>
    <name evidence="1" type="ORF">TMUPMC115_1585</name>
</gene>
<accession>A0A091C2D9</accession>
<dbReference type="AlphaFoldDB" id="A0A091C2D9"/>
<dbReference type="PATRIC" id="fig|1302649.3.peg.1588"/>
<evidence type="ECO:0000313" key="1">
    <source>
        <dbReference type="EMBL" id="KFN91119.1"/>
    </source>
</evidence>
<sequence>MPITIYIKMMNKMESRKQFLFPAFFLYPKLVRGNFHY</sequence>
<evidence type="ECO:0000313" key="2">
    <source>
        <dbReference type="Proteomes" id="UP000029380"/>
    </source>
</evidence>
<protein>
    <submittedName>
        <fullName evidence="1">Uncharacterized protein</fullName>
    </submittedName>
</protein>
<reference evidence="1 2" key="1">
    <citation type="submission" date="2014-08" db="EMBL/GenBank/DDBJ databases">
        <title>Genome sequence of Tetragenococcus muriaticus.</title>
        <authorList>
            <person name="Chuea-nongthon C."/>
            <person name="Rodtong S."/>
            <person name="Yongsawatdigul J."/>
            <person name="Steele J.L."/>
            <person name="Liu X.-y."/>
            <person name="Speers J."/>
            <person name="Glasner J.D."/>
            <person name="Neeno-Eckwall E.C."/>
        </authorList>
    </citation>
    <scope>NUCLEOTIDE SEQUENCE [LARGE SCALE GENOMIC DNA]</scope>
    <source>
        <strain evidence="1 2">PMC-11-5</strain>
    </source>
</reference>
<organism evidence="1 2">
    <name type="scientific">Tetragenococcus muriaticus PMC-11-5</name>
    <dbReference type="NCBI Taxonomy" id="1302649"/>
    <lineage>
        <taxon>Bacteria</taxon>
        <taxon>Bacillati</taxon>
        <taxon>Bacillota</taxon>
        <taxon>Bacilli</taxon>
        <taxon>Lactobacillales</taxon>
        <taxon>Enterococcaceae</taxon>
        <taxon>Tetragenococcus</taxon>
    </lineage>
</organism>